<dbReference type="OrthoDB" id="9815328at2"/>
<dbReference type="Proteomes" id="UP000438983">
    <property type="component" value="Chromosome"/>
</dbReference>
<sequence>MTHLYRLLLAPVLCLLIVGCTSKPIYNAQEQFAADMQLSDRQMQRAIVTALNDRQWKVQSLQPGMVKAAITVRARHHAEVDIPYTSTSFQINYRSSWGLDQKNGKIHRNYNRWVNRLRDNILKELDVNPIIESVDHLGIIEQGSGNGDVAYFDFASGIQRGLDSGTLDGSVTFHLDGSPVTGEVHRMRSVTSSRKTNASNKSDQQACDWALQSALAALQNAAKQAGANAVVDIVSYHKRDVHRDATRYECRAGTLIAAVALRGQLATVK</sequence>
<evidence type="ECO:0000313" key="2">
    <source>
        <dbReference type="Proteomes" id="UP000438983"/>
    </source>
</evidence>
<dbReference type="RefSeq" id="WP_158187217.1">
    <property type="nucleotide sequence ID" value="NZ_CP046902.1"/>
</dbReference>
<protein>
    <recommendedName>
        <fullName evidence="3">Lipoprotein</fullName>
    </recommendedName>
</protein>
<dbReference type="PROSITE" id="PS51257">
    <property type="entry name" value="PROKAR_LIPOPROTEIN"/>
    <property type="match status" value="1"/>
</dbReference>
<evidence type="ECO:0008006" key="3">
    <source>
        <dbReference type="Google" id="ProtNLM"/>
    </source>
</evidence>
<gene>
    <name evidence="1" type="ORF">GQA94_05970</name>
</gene>
<reference evidence="1 2" key="1">
    <citation type="submission" date="2019-12" db="EMBL/GenBank/DDBJ databases">
        <title>Complete genome sequence of Pseudomonas stutzeri.</title>
        <authorList>
            <person name="Lim S.R."/>
            <person name="Kim J.H."/>
        </authorList>
    </citation>
    <scope>NUCLEOTIDE SEQUENCE [LARGE SCALE GENOMIC DNA]</scope>
    <source>
        <strain evidence="1 2">PM101005</strain>
    </source>
</reference>
<name>A0A6I6LGZ5_STUST</name>
<organism evidence="1 2">
    <name type="scientific">Stutzerimonas stutzeri</name>
    <name type="common">Pseudomonas stutzeri</name>
    <dbReference type="NCBI Taxonomy" id="316"/>
    <lineage>
        <taxon>Bacteria</taxon>
        <taxon>Pseudomonadati</taxon>
        <taxon>Pseudomonadota</taxon>
        <taxon>Gammaproteobacteria</taxon>
        <taxon>Pseudomonadales</taxon>
        <taxon>Pseudomonadaceae</taxon>
        <taxon>Stutzerimonas</taxon>
    </lineage>
</organism>
<dbReference type="AlphaFoldDB" id="A0A6I6LGZ5"/>
<evidence type="ECO:0000313" key="1">
    <source>
        <dbReference type="EMBL" id="QGZ29638.1"/>
    </source>
</evidence>
<proteinExistence type="predicted"/>
<dbReference type="EMBL" id="CP046902">
    <property type="protein sequence ID" value="QGZ29638.1"/>
    <property type="molecule type" value="Genomic_DNA"/>
</dbReference>
<accession>A0A6I6LGZ5</accession>